<organism evidence="10 11">
    <name type="scientific">Mucinivorans hirudinis</name>
    <dbReference type="NCBI Taxonomy" id="1433126"/>
    <lineage>
        <taxon>Bacteria</taxon>
        <taxon>Pseudomonadati</taxon>
        <taxon>Bacteroidota</taxon>
        <taxon>Bacteroidia</taxon>
        <taxon>Bacteroidales</taxon>
        <taxon>Rikenellaceae</taxon>
        <taxon>Mucinivorans</taxon>
    </lineage>
</organism>
<dbReference type="Pfam" id="PF00361">
    <property type="entry name" value="Proton_antipo_M"/>
    <property type="match status" value="1"/>
</dbReference>
<dbReference type="HOGENOM" id="CLU_007100_10_2_10"/>
<reference evidence="10 11" key="1">
    <citation type="journal article" date="2015" name="Genome Announc.">
        <title>Complete Genome Sequence of the Novel Leech Symbiont Mucinivorans hirudinis M3T.</title>
        <authorList>
            <person name="Nelson M.C."/>
            <person name="Bomar L."/>
            <person name="Graf J."/>
        </authorList>
    </citation>
    <scope>NUCLEOTIDE SEQUENCE [LARGE SCALE GENOMIC DNA]</scope>
    <source>
        <strain evidence="11">M3</strain>
    </source>
</reference>
<feature type="transmembrane region" description="Helical" evidence="8">
    <location>
        <begin position="147"/>
        <end position="170"/>
    </location>
</feature>
<feature type="domain" description="NADH:quinone oxidoreductase/Mrp antiporter transmembrane" evidence="9">
    <location>
        <begin position="111"/>
        <end position="400"/>
    </location>
</feature>
<protein>
    <submittedName>
        <fullName evidence="10">Hydrogenase-4 component F</fullName>
        <ecNumber evidence="10">1.-.-.-</ecNumber>
    </submittedName>
</protein>
<proteinExistence type="predicted"/>
<dbReference type="GO" id="GO:0005886">
    <property type="term" value="C:plasma membrane"/>
    <property type="evidence" value="ECO:0007669"/>
    <property type="project" value="UniProtKB-SubCell"/>
</dbReference>
<dbReference type="PATRIC" id="fig|1433126.3.peg.2020"/>
<evidence type="ECO:0000256" key="5">
    <source>
        <dbReference type="ARBA" id="ARBA00023002"/>
    </source>
</evidence>
<evidence type="ECO:0000256" key="8">
    <source>
        <dbReference type="SAM" id="Phobius"/>
    </source>
</evidence>
<evidence type="ECO:0000313" key="11">
    <source>
        <dbReference type="Proteomes" id="UP000027616"/>
    </source>
</evidence>
<evidence type="ECO:0000256" key="4">
    <source>
        <dbReference type="ARBA" id="ARBA00022989"/>
    </source>
</evidence>
<dbReference type="PANTHER" id="PTHR42682">
    <property type="entry name" value="HYDROGENASE-4 COMPONENT F"/>
    <property type="match status" value="1"/>
</dbReference>
<feature type="transmembrane region" description="Helical" evidence="8">
    <location>
        <begin position="191"/>
        <end position="207"/>
    </location>
</feature>
<sequence>MLIIIVILAAICCTTTLLAKSKKGISLPAAIFFATLVCCSLAAAFGEASTELWFFNFDKLGITYLVLTAMIGVLTVVQSAIYLDEENIRQLRIYYCSLVALAIALIGVFLSNNITVTWIFLEATTLAAAALTYHRRSVRSLEATWKYIFISSVGIAIAYLGILMLGASLAKNGEMNLSYDSLKTAVAGGNSLYLKLSFIFILAGYTAKMELFPLFTVGVDANHAAPAPAAAFISSAMVAGGFVAIYRVYGVMSGNGEVFGWVRSVLLIAGVLSLLVAAVYMGRTQNYKRLFAYSTVENSGLTILGLGIGGIGVWAALLHSLAHTVIKSVVFLQLSDIGKRYGTYKIGKIGDYFAVNRFGSLVLMLGFIGLVAMPPSLLFRSEYMMLTELIQGSRWWLIFPIALFLIAIVYWLCAKVLPIFTKPIDRTRLIENPPQGKVVTWVLLAMMLALFFFGFVSTEWLTEFIGQLVIA</sequence>
<evidence type="ECO:0000256" key="7">
    <source>
        <dbReference type="RuleBase" id="RU000320"/>
    </source>
</evidence>
<dbReference type="PANTHER" id="PTHR42682:SF5">
    <property type="entry name" value="HYDROGENASE-4 COMPONENT F"/>
    <property type="match status" value="1"/>
</dbReference>
<evidence type="ECO:0000313" key="10">
    <source>
        <dbReference type="EMBL" id="CDN32120.1"/>
    </source>
</evidence>
<evidence type="ECO:0000256" key="2">
    <source>
        <dbReference type="ARBA" id="ARBA00022475"/>
    </source>
</evidence>
<feature type="transmembrane region" description="Helical" evidence="8">
    <location>
        <begin position="438"/>
        <end position="456"/>
    </location>
</feature>
<evidence type="ECO:0000259" key="9">
    <source>
        <dbReference type="Pfam" id="PF00361"/>
    </source>
</evidence>
<feature type="transmembrane region" description="Helical" evidence="8">
    <location>
        <begin position="301"/>
        <end position="334"/>
    </location>
</feature>
<feature type="transmembrane region" description="Helical" evidence="8">
    <location>
        <begin position="92"/>
        <end position="110"/>
    </location>
</feature>
<dbReference type="eggNOG" id="COG0651">
    <property type="taxonomic scope" value="Bacteria"/>
</dbReference>
<dbReference type="OrthoDB" id="9807568at2"/>
<dbReference type="EC" id="1.-.-.-" evidence="10"/>
<evidence type="ECO:0000256" key="6">
    <source>
        <dbReference type="ARBA" id="ARBA00023136"/>
    </source>
</evidence>
<keyword evidence="5 10" id="KW-0560">Oxidoreductase</keyword>
<dbReference type="KEGG" id="rbc:BN938_2047"/>
<dbReference type="AlphaFoldDB" id="A0A060R961"/>
<feature type="transmembrane region" description="Helical" evidence="8">
    <location>
        <begin position="261"/>
        <end position="281"/>
    </location>
</feature>
<keyword evidence="2" id="KW-1003">Cell membrane</keyword>
<gene>
    <name evidence="10" type="ORF">BN938_2047</name>
</gene>
<evidence type="ECO:0000256" key="3">
    <source>
        <dbReference type="ARBA" id="ARBA00022692"/>
    </source>
</evidence>
<feature type="transmembrane region" description="Helical" evidence="8">
    <location>
        <begin position="227"/>
        <end position="249"/>
    </location>
</feature>
<keyword evidence="3 7" id="KW-0812">Transmembrane</keyword>
<dbReference type="STRING" id="1433126.BN938_2047"/>
<dbReference type="InterPro" id="IPR001750">
    <property type="entry name" value="ND/Mrp_TM"/>
</dbReference>
<accession>A0A060R961</accession>
<dbReference type="GO" id="GO:0016491">
    <property type="term" value="F:oxidoreductase activity"/>
    <property type="evidence" value="ECO:0007669"/>
    <property type="project" value="UniProtKB-KW"/>
</dbReference>
<feature type="transmembrane region" description="Helical" evidence="8">
    <location>
        <begin position="395"/>
        <end position="417"/>
    </location>
</feature>
<keyword evidence="6 8" id="KW-0472">Membrane</keyword>
<keyword evidence="11" id="KW-1185">Reference proteome</keyword>
<dbReference type="EMBL" id="HG934468">
    <property type="protein sequence ID" value="CDN32120.1"/>
    <property type="molecule type" value="Genomic_DNA"/>
</dbReference>
<dbReference type="Proteomes" id="UP000027616">
    <property type="component" value="Chromosome I"/>
</dbReference>
<feature type="transmembrane region" description="Helical" evidence="8">
    <location>
        <begin position="355"/>
        <end position="375"/>
    </location>
</feature>
<feature type="transmembrane region" description="Helical" evidence="8">
    <location>
        <begin position="60"/>
        <end position="80"/>
    </location>
</feature>
<name>A0A060R961_9BACT</name>
<evidence type="ECO:0000256" key="1">
    <source>
        <dbReference type="ARBA" id="ARBA00004651"/>
    </source>
</evidence>
<dbReference type="InterPro" id="IPR052175">
    <property type="entry name" value="ComplexI-like_HydComp"/>
</dbReference>
<feature type="transmembrane region" description="Helical" evidence="8">
    <location>
        <begin position="29"/>
        <end position="48"/>
    </location>
</feature>
<keyword evidence="4 8" id="KW-1133">Transmembrane helix</keyword>
<comment type="subcellular location">
    <subcellularLocation>
        <location evidence="1">Cell membrane</location>
        <topology evidence="1">Multi-pass membrane protein</topology>
    </subcellularLocation>
    <subcellularLocation>
        <location evidence="7">Membrane</location>
        <topology evidence="7">Multi-pass membrane protein</topology>
    </subcellularLocation>
</comment>